<dbReference type="Gene3D" id="3.40.50.150">
    <property type="entry name" value="Vaccinia Virus protein VP39"/>
    <property type="match status" value="1"/>
</dbReference>
<keyword evidence="9" id="KW-0949">S-adenosyl-L-methionine</keyword>
<dbReference type="InterPro" id="IPR029063">
    <property type="entry name" value="SAM-dependent_MTases_sf"/>
</dbReference>
<organism evidence="24 25">
    <name type="scientific">Ceutorhynchus assimilis</name>
    <name type="common">cabbage seed weevil</name>
    <dbReference type="NCBI Taxonomy" id="467358"/>
    <lineage>
        <taxon>Eukaryota</taxon>
        <taxon>Metazoa</taxon>
        <taxon>Ecdysozoa</taxon>
        <taxon>Arthropoda</taxon>
        <taxon>Hexapoda</taxon>
        <taxon>Insecta</taxon>
        <taxon>Pterygota</taxon>
        <taxon>Neoptera</taxon>
        <taxon>Endopterygota</taxon>
        <taxon>Coleoptera</taxon>
        <taxon>Polyphaga</taxon>
        <taxon>Cucujiformia</taxon>
        <taxon>Curculionidae</taxon>
        <taxon>Ceutorhynchinae</taxon>
        <taxon>Ceutorhynchus</taxon>
    </lineage>
</organism>
<evidence type="ECO:0000256" key="23">
    <source>
        <dbReference type="SAM" id="MobiDB-lite"/>
    </source>
</evidence>
<evidence type="ECO:0000256" key="12">
    <source>
        <dbReference type="ARBA" id="ARBA00023242"/>
    </source>
</evidence>
<comment type="similarity">
    <text evidence="13">Belongs to the methyltransferase superfamily. Trimethylguanosine synthase family.</text>
</comment>
<evidence type="ECO:0000313" key="24">
    <source>
        <dbReference type="EMBL" id="CAG9770698.1"/>
    </source>
</evidence>
<comment type="function">
    <text evidence="19">Catalyzes the 2 serial methylation steps for the conversion of the 7-monomethylguanosine (m(7)G) caps of snRNAs and snoRNAs to a 2,2,7-trimethylguanosine (m(2,2,7)G) cap structure. The enzyme is specific for guanine, and N7 methylation must precede N2 methylation. Hypermethylation of the m7G cap of U snRNAs leads to their concentration in nuclear foci, their colocalization with coilin and the formation of canonical Cajal bodies (CBs). Plays a role in transcriptional regulation.</text>
</comment>
<comment type="catalytic activity">
    <reaction evidence="17">
        <text>a 5'-end (N(7)-methyl 5'-triphosphoguanosine)-ribonucleoside in snRNA + S-adenosyl-L-methionine = a 5'-end (N(2),N(7)-dimethyl 5'-triphosphoguanosine)-ribonucleoside in snRNA + S-adenosyl-L-homocysteine + H(+)</text>
        <dbReference type="Rhea" id="RHEA:78471"/>
        <dbReference type="Rhea" id="RHEA-COMP:19085"/>
        <dbReference type="Rhea" id="RHEA-COMP:19087"/>
        <dbReference type="ChEBI" id="CHEBI:15378"/>
        <dbReference type="ChEBI" id="CHEBI:57856"/>
        <dbReference type="ChEBI" id="CHEBI:59789"/>
        <dbReference type="ChEBI" id="CHEBI:156461"/>
        <dbReference type="ChEBI" id="CHEBI:172880"/>
    </reaction>
    <physiologicalReaction direction="left-to-right" evidence="17">
        <dbReference type="Rhea" id="RHEA:78472"/>
    </physiologicalReaction>
</comment>
<evidence type="ECO:0000313" key="25">
    <source>
        <dbReference type="Proteomes" id="UP001152799"/>
    </source>
</evidence>
<comment type="catalytic activity">
    <reaction evidence="15">
        <text>a 5'-end (N(7)-methyl 5'-triphosphoguanosine)-ribonucleoside in snoRNA + S-adenosyl-L-methionine = a 5'-end (N(2),N(7)-dimethyl 5'-triphosphoguanosine)-ribonucleoside in snoRNA + S-adenosyl-L-homocysteine + H(+)</text>
        <dbReference type="Rhea" id="RHEA:78475"/>
        <dbReference type="Rhea" id="RHEA-COMP:19086"/>
        <dbReference type="Rhea" id="RHEA-COMP:19088"/>
        <dbReference type="ChEBI" id="CHEBI:15378"/>
        <dbReference type="ChEBI" id="CHEBI:57856"/>
        <dbReference type="ChEBI" id="CHEBI:59789"/>
        <dbReference type="ChEBI" id="CHEBI:156461"/>
        <dbReference type="ChEBI" id="CHEBI:172880"/>
    </reaction>
    <physiologicalReaction direction="left-to-right" evidence="15">
        <dbReference type="Rhea" id="RHEA:78476"/>
    </physiologicalReaction>
</comment>
<evidence type="ECO:0000256" key="22">
    <source>
        <dbReference type="ARBA" id="ARBA00081504"/>
    </source>
</evidence>
<protein>
    <recommendedName>
        <fullName evidence="4">Trimethylguanosine synthase</fullName>
    </recommendedName>
    <alternativeName>
        <fullName evidence="18">Cap-specific guanine-N(2) methyltransferase</fullName>
    </alternativeName>
    <alternativeName>
        <fullName evidence="21">Nuclear receptor coactivator 6-interacting protein</fullName>
    </alternativeName>
    <alternativeName>
        <fullName evidence="22">PRIP-interacting protein with methyltransferase motif</fullName>
    </alternativeName>
</protein>
<dbReference type="PANTHER" id="PTHR14741:SF32">
    <property type="entry name" value="TRIMETHYLGUANOSINE SYNTHASE"/>
    <property type="match status" value="1"/>
</dbReference>
<evidence type="ECO:0000256" key="19">
    <source>
        <dbReference type="ARBA" id="ARBA00057179"/>
    </source>
</evidence>
<keyword evidence="11" id="KW-0804">Transcription</keyword>
<sequence>MMPHVQRDILALIRFQQQEDVPEIVCTFSRTFLRNVQQENLTFEKDVEDQSLEKLLSDTEEEGSEDYTRKNSVVDIAKLEHSNKNHHWLSTESYNQKSLSNNSPYRYETDHENLSCYNSASHTDNISTDEHDSLRDIQESANHLKDLHISDSGTDLTEIAYENDSESEWHKFWAQNGEKLIWQSWIATYSAYINPTYLNTNNRKAPESIGAEKDNLTHFNFDEKSIKNPILTRYLSISDEKVCNDISEGWNPLSPLSLEGENDVERLLSSRCGSHTSSKSLRTVDSMTNVTDVTRMTVSSLDIGSSPSSDSISSVSSVTSSENSESVQQEDYQDLWNDLWKKHYEQEYINQYNKFCIENRVEMSSLEAVKYGIVPVTSSETLVEDDCKLNEGNLMVETEVDSESDREQEIQEMDETNVCEHEDKDEDYFYAKNADADLMATMGLPTSFGGSKNDQKLNKTNAAEKKHQNESFDARKQQIKAALDLIGVKYLETDSKMLTGKVEYKMRHIRHQNRRLNFGSSKHIHFDDDGNAVEAAGSLVEEVVNEYIEKGKDSDVEALNVCEEKSKRKRKRKKKIAYPPEMMANKKIKKFWSRRFSLFSKFDEGIKLDEESWYSVTPEIIAKHAAQRCSCDLIVDAFCGAGGNAIQFAQTCNKVIAIDIDPKKIQLAKNNAEVYGVTDKIEFIIGDFFNLAQSLKADAVFLSPPWGGVDYSNQKVYDLESMLQPVGFSTLFATAGKISKNVAAFLPKNCNTNTLIEMAGPGGLVEIEQDFLNSKQISITAYYNDLIKAQ</sequence>
<feature type="region of interest" description="Disordered" evidence="23">
    <location>
        <begin position="447"/>
        <end position="473"/>
    </location>
</feature>
<feature type="region of interest" description="Disordered" evidence="23">
    <location>
        <begin position="301"/>
        <end position="329"/>
    </location>
</feature>
<dbReference type="FunFam" id="3.40.50.150:FF:000066">
    <property type="entry name" value="Trimethylguanosine synthase 1"/>
    <property type="match status" value="1"/>
</dbReference>
<evidence type="ECO:0000256" key="17">
    <source>
        <dbReference type="ARBA" id="ARBA00049075"/>
    </source>
</evidence>
<dbReference type="GO" id="GO:0071164">
    <property type="term" value="F:RNA cap trimethylguanosine synthase activity"/>
    <property type="evidence" value="ECO:0007669"/>
    <property type="project" value="TreeGrafter"/>
</dbReference>
<evidence type="ECO:0000256" key="11">
    <source>
        <dbReference type="ARBA" id="ARBA00023163"/>
    </source>
</evidence>
<evidence type="ECO:0000256" key="8">
    <source>
        <dbReference type="ARBA" id="ARBA00022679"/>
    </source>
</evidence>
<evidence type="ECO:0000256" key="16">
    <source>
        <dbReference type="ARBA" id="ARBA00048763"/>
    </source>
</evidence>
<evidence type="ECO:0000256" key="13">
    <source>
        <dbReference type="ARBA" id="ARBA00025783"/>
    </source>
</evidence>
<dbReference type="CDD" id="cd02440">
    <property type="entry name" value="AdoMet_MTases"/>
    <property type="match status" value="1"/>
</dbReference>
<evidence type="ECO:0000256" key="18">
    <source>
        <dbReference type="ARBA" id="ARBA00049790"/>
    </source>
</evidence>
<proteinExistence type="inferred from homology"/>
<dbReference type="PANTHER" id="PTHR14741">
    <property type="entry name" value="S-ADENOSYLMETHIONINE-DEPENDENT METHYLTRANSFERASE RELATED"/>
    <property type="match status" value="1"/>
</dbReference>
<dbReference type="SUPFAM" id="SSF53335">
    <property type="entry name" value="S-adenosyl-L-methionine-dependent methyltransferases"/>
    <property type="match status" value="1"/>
</dbReference>
<dbReference type="Pfam" id="PF09445">
    <property type="entry name" value="Methyltransf_15"/>
    <property type="match status" value="1"/>
</dbReference>
<evidence type="ECO:0000256" key="6">
    <source>
        <dbReference type="ARBA" id="ARBA00022553"/>
    </source>
</evidence>
<dbReference type="GO" id="GO:0005737">
    <property type="term" value="C:cytoplasm"/>
    <property type="evidence" value="ECO:0007669"/>
    <property type="project" value="UniProtKB-SubCell"/>
</dbReference>
<dbReference type="InterPro" id="IPR019012">
    <property type="entry name" value="RNA_cap_Gua-N2-MeTrfase"/>
</dbReference>
<keyword evidence="25" id="KW-1185">Reference proteome</keyword>
<dbReference type="AlphaFoldDB" id="A0A9N9QHJ2"/>
<keyword evidence="10" id="KW-0805">Transcription regulation</keyword>
<dbReference type="GO" id="GO:0005730">
    <property type="term" value="C:nucleolus"/>
    <property type="evidence" value="ECO:0007669"/>
    <property type="project" value="UniProtKB-SubCell"/>
</dbReference>
<comment type="subcellular location">
    <subcellularLocation>
        <location evidence="2">Cytoplasm</location>
    </subcellularLocation>
    <subcellularLocation>
        <location evidence="1">Nucleus</location>
        <location evidence="1">Cajal body</location>
    </subcellularLocation>
    <subcellularLocation>
        <location evidence="3">Nucleus</location>
        <location evidence="3">Nucleolus</location>
    </subcellularLocation>
</comment>
<keyword evidence="6" id="KW-0597">Phosphoprotein</keyword>
<comment type="catalytic activity">
    <reaction evidence="16">
        <text>a 5'-end (N(2),N(7)-dimethyl 5'-triphosphoguanosine)-ribonucleoside in snRNA + S-adenosyl-L-methionine = a 5'-end (N(2),N(2),N(7)-trimethyl 5'-triphosphoguanosine)-ribonucleoside in snRNA + S-adenosyl-L-homocysteine + H(+)</text>
        <dbReference type="Rhea" id="RHEA:78479"/>
        <dbReference type="Rhea" id="RHEA-COMP:19087"/>
        <dbReference type="Rhea" id="RHEA-COMP:19089"/>
        <dbReference type="ChEBI" id="CHEBI:15378"/>
        <dbReference type="ChEBI" id="CHEBI:57856"/>
        <dbReference type="ChEBI" id="CHEBI:59789"/>
        <dbReference type="ChEBI" id="CHEBI:167623"/>
        <dbReference type="ChEBI" id="CHEBI:172880"/>
    </reaction>
    <physiologicalReaction direction="left-to-right" evidence="16">
        <dbReference type="Rhea" id="RHEA:78480"/>
    </physiologicalReaction>
</comment>
<name>A0A9N9QHJ2_9CUCU</name>
<evidence type="ECO:0000256" key="4">
    <source>
        <dbReference type="ARBA" id="ARBA00018517"/>
    </source>
</evidence>
<dbReference type="OrthoDB" id="194443at2759"/>
<reference evidence="24" key="1">
    <citation type="submission" date="2022-01" db="EMBL/GenBank/DDBJ databases">
        <authorList>
            <person name="King R."/>
        </authorList>
    </citation>
    <scope>NUCLEOTIDE SEQUENCE</scope>
</reference>
<evidence type="ECO:0000256" key="14">
    <source>
        <dbReference type="ARBA" id="ARBA00047418"/>
    </source>
</evidence>
<comment type="catalytic activity">
    <reaction evidence="14">
        <text>a 5'-end (N(2),N(7)-dimethyl 5'-triphosphoguanosine)-ribonucleoside in snoRNA + S-adenosyl-L-methionine = a 5'-end (N(2),N(2),N(7)-trimethyl 5'-triphosphoguanosine)-ribonucleoside in snoRNA + S-adenosyl-L-homocysteine + H(+)</text>
        <dbReference type="Rhea" id="RHEA:78507"/>
        <dbReference type="Rhea" id="RHEA-COMP:19088"/>
        <dbReference type="Rhea" id="RHEA-COMP:19090"/>
        <dbReference type="ChEBI" id="CHEBI:15378"/>
        <dbReference type="ChEBI" id="CHEBI:57856"/>
        <dbReference type="ChEBI" id="CHEBI:59789"/>
        <dbReference type="ChEBI" id="CHEBI:167623"/>
        <dbReference type="ChEBI" id="CHEBI:172880"/>
    </reaction>
    <physiologicalReaction direction="left-to-right" evidence="14">
        <dbReference type="Rhea" id="RHEA:78508"/>
    </physiologicalReaction>
</comment>
<feature type="compositionally biased region" description="Low complexity" evidence="23">
    <location>
        <begin position="301"/>
        <end position="327"/>
    </location>
</feature>
<dbReference type="GO" id="GO:0015030">
    <property type="term" value="C:Cajal body"/>
    <property type="evidence" value="ECO:0007669"/>
    <property type="project" value="UniProtKB-SubCell"/>
</dbReference>
<evidence type="ECO:0000256" key="9">
    <source>
        <dbReference type="ARBA" id="ARBA00022691"/>
    </source>
</evidence>
<evidence type="ECO:0000256" key="3">
    <source>
        <dbReference type="ARBA" id="ARBA00004604"/>
    </source>
</evidence>
<accession>A0A9N9QHJ2</accession>
<evidence type="ECO:0000256" key="15">
    <source>
        <dbReference type="ARBA" id="ARBA00048740"/>
    </source>
</evidence>
<evidence type="ECO:0000256" key="5">
    <source>
        <dbReference type="ARBA" id="ARBA00022490"/>
    </source>
</evidence>
<keyword evidence="12" id="KW-0539">Nucleus</keyword>
<gene>
    <name evidence="24" type="ORF">CEUTPL_LOCUS11147</name>
</gene>
<keyword evidence="5" id="KW-0963">Cytoplasm</keyword>
<dbReference type="Proteomes" id="UP001152799">
    <property type="component" value="Chromosome 6"/>
</dbReference>
<evidence type="ECO:0000256" key="1">
    <source>
        <dbReference type="ARBA" id="ARBA00004408"/>
    </source>
</evidence>
<comment type="subunit">
    <text evidence="20">May form homooligomers. Interacts with CREBBP/CBP, EED/WAIT1, EP300/P300, NCOA6/PRIP, PPARBP/PBP and SMN.</text>
</comment>
<keyword evidence="7" id="KW-0489">Methyltransferase</keyword>
<feature type="compositionally biased region" description="Basic and acidic residues" evidence="23">
    <location>
        <begin position="453"/>
        <end position="473"/>
    </location>
</feature>
<evidence type="ECO:0000256" key="10">
    <source>
        <dbReference type="ARBA" id="ARBA00023015"/>
    </source>
</evidence>
<evidence type="ECO:0000256" key="2">
    <source>
        <dbReference type="ARBA" id="ARBA00004496"/>
    </source>
</evidence>
<keyword evidence="8" id="KW-0808">Transferase</keyword>
<evidence type="ECO:0000256" key="20">
    <source>
        <dbReference type="ARBA" id="ARBA00064494"/>
    </source>
</evidence>
<evidence type="ECO:0000256" key="7">
    <source>
        <dbReference type="ARBA" id="ARBA00022603"/>
    </source>
</evidence>
<evidence type="ECO:0000256" key="21">
    <source>
        <dbReference type="ARBA" id="ARBA00079339"/>
    </source>
</evidence>
<dbReference type="EMBL" id="OU892282">
    <property type="protein sequence ID" value="CAG9770698.1"/>
    <property type="molecule type" value="Genomic_DNA"/>
</dbReference>